<reference evidence="6 7" key="1">
    <citation type="submission" date="2022-05" db="EMBL/GenBank/DDBJ databases">
        <title>A multi-omics perspective on studying reproductive biology in Daphnia sinensis.</title>
        <authorList>
            <person name="Jia J."/>
        </authorList>
    </citation>
    <scope>NUCLEOTIDE SEQUENCE [LARGE SCALE GENOMIC DNA]</scope>
    <source>
        <strain evidence="6 7">WSL</strain>
    </source>
</reference>
<gene>
    <name evidence="6" type="ORF">GHT06_011021</name>
</gene>
<evidence type="ECO:0000256" key="2">
    <source>
        <dbReference type="ARBA" id="ARBA00022525"/>
    </source>
</evidence>
<proteinExistence type="predicted"/>
<sequence length="736" mass="83162">MKHSFVALFSVLTCIVYGQLPGNWNQYLYGFHPYVALPTSTKSDLFNSPTATQRITGGQFQTQQSVLATIALVDVVVHTYIKDLERKLVETDAKLAALAEKDLIAQNNIKELEKSMNELPLTCKNLSTNFTFYRVIGDRCKTDGCVQQIRCFKRFKHTNSLTLNEHPRAQKALFVFGLSFTNLSRLTNDRIVNWFPQNTSRKPCLSLNLITKRLGERHALSVEGITPCRSLGSIQLRKQMIYKESILQFYYCSLPTPVAISLCPHLAMMKHSFVVVFSIFTCIVYGQLPANRDPYRPSVAQSPSAQSESASSRIEGLYFADGQPQLQNEYLLAKIEFLQMTVNELASHLRISRMKTDFVIKKQRETNEKVTLLDNKYTSSTQAMEDMKNEWAEIKPILTTMQHDLRRTNESLKQTENGLAQTTSSLETVKTDLLDATDAVAQIRNELGETKSSLEKVTTDFQGTKDMMTQIKTVLEEKQLSIDTVKTDLESMTGRLERVIKESAATNIRLENVNTELQEFTTTSSIESVTSIGRMPTSCDDLKLIGHTKSGLYSVLGRNKVQTVYCDFATLAGEPVVQKVIGYQDIKSQPVYFYVQKTEHYSTRNVPIPYERTIINTGGGMDASVGKFTAPVNGTYFFSFIGQVHHLTESKEPRIAVNAMIYHNGQAVARSQLNKRNDSPHRDFLNQLVVQSTLNLRAGDKIWVQSEIITGGFLFDNNVTRCTHFNGWLLEEEFAF</sequence>
<protein>
    <recommendedName>
        <fullName evidence="5">C1q domain-containing protein</fullName>
    </recommendedName>
</protein>
<dbReference type="PANTHER" id="PTHR22923">
    <property type="entry name" value="CEREBELLIN-RELATED"/>
    <property type="match status" value="1"/>
</dbReference>
<feature type="signal peptide" evidence="4">
    <location>
        <begin position="1"/>
        <end position="18"/>
    </location>
</feature>
<dbReference type="EMBL" id="WJBH02000002">
    <property type="protein sequence ID" value="KAI9563557.1"/>
    <property type="molecule type" value="Genomic_DNA"/>
</dbReference>
<dbReference type="SUPFAM" id="SSF58104">
    <property type="entry name" value="Methyl-accepting chemotaxis protein (MCP) signaling domain"/>
    <property type="match status" value="1"/>
</dbReference>
<evidence type="ECO:0000256" key="3">
    <source>
        <dbReference type="ARBA" id="ARBA00022729"/>
    </source>
</evidence>
<dbReference type="GO" id="GO:0005615">
    <property type="term" value="C:extracellular space"/>
    <property type="evidence" value="ECO:0007669"/>
    <property type="project" value="TreeGrafter"/>
</dbReference>
<feature type="chain" id="PRO_5042195392" description="C1q domain-containing protein" evidence="4">
    <location>
        <begin position="19"/>
        <end position="736"/>
    </location>
</feature>
<dbReference type="InterPro" id="IPR050822">
    <property type="entry name" value="Cerebellin_Synaptic_Org"/>
</dbReference>
<dbReference type="SUPFAM" id="SSF49842">
    <property type="entry name" value="TNF-like"/>
    <property type="match status" value="1"/>
</dbReference>
<evidence type="ECO:0000259" key="5">
    <source>
        <dbReference type="PROSITE" id="PS50871"/>
    </source>
</evidence>
<dbReference type="AlphaFoldDB" id="A0AAD5L208"/>
<dbReference type="InterPro" id="IPR008983">
    <property type="entry name" value="Tumour_necrosis_fac-like_dom"/>
</dbReference>
<name>A0AAD5L208_9CRUS</name>
<evidence type="ECO:0000313" key="7">
    <source>
        <dbReference type="Proteomes" id="UP000820818"/>
    </source>
</evidence>
<keyword evidence="7" id="KW-1185">Reference proteome</keyword>
<dbReference type="Proteomes" id="UP000820818">
    <property type="component" value="Linkage Group LG2"/>
</dbReference>
<feature type="domain" description="C1q" evidence="5">
    <location>
        <begin position="586"/>
        <end position="736"/>
    </location>
</feature>
<organism evidence="6 7">
    <name type="scientific">Daphnia sinensis</name>
    <dbReference type="NCBI Taxonomy" id="1820382"/>
    <lineage>
        <taxon>Eukaryota</taxon>
        <taxon>Metazoa</taxon>
        <taxon>Ecdysozoa</taxon>
        <taxon>Arthropoda</taxon>
        <taxon>Crustacea</taxon>
        <taxon>Branchiopoda</taxon>
        <taxon>Diplostraca</taxon>
        <taxon>Cladocera</taxon>
        <taxon>Anomopoda</taxon>
        <taxon>Daphniidae</taxon>
        <taxon>Daphnia</taxon>
        <taxon>Daphnia similis group</taxon>
    </lineage>
</organism>
<keyword evidence="2" id="KW-0964">Secreted</keyword>
<accession>A0AAD5L208</accession>
<evidence type="ECO:0000313" key="6">
    <source>
        <dbReference type="EMBL" id="KAI9563557.1"/>
    </source>
</evidence>
<keyword evidence="3 4" id="KW-0732">Signal</keyword>
<dbReference type="Gene3D" id="1.20.1480.30">
    <property type="entry name" value="Designed four-helix bundle protein"/>
    <property type="match status" value="1"/>
</dbReference>
<dbReference type="SMART" id="SM00110">
    <property type="entry name" value="C1Q"/>
    <property type="match status" value="1"/>
</dbReference>
<dbReference type="Gene3D" id="2.60.120.40">
    <property type="match status" value="1"/>
</dbReference>
<evidence type="ECO:0000256" key="4">
    <source>
        <dbReference type="SAM" id="SignalP"/>
    </source>
</evidence>
<comment type="subcellular location">
    <subcellularLocation>
        <location evidence="1">Secreted</location>
    </subcellularLocation>
</comment>
<evidence type="ECO:0000256" key="1">
    <source>
        <dbReference type="ARBA" id="ARBA00004613"/>
    </source>
</evidence>
<dbReference type="PROSITE" id="PS50871">
    <property type="entry name" value="C1Q"/>
    <property type="match status" value="1"/>
</dbReference>
<dbReference type="Pfam" id="PF00386">
    <property type="entry name" value="C1q"/>
    <property type="match status" value="1"/>
</dbReference>
<comment type="caution">
    <text evidence="6">The sequence shown here is derived from an EMBL/GenBank/DDBJ whole genome shotgun (WGS) entry which is preliminary data.</text>
</comment>
<dbReference type="PANTHER" id="PTHR22923:SF62">
    <property type="entry name" value="CVP18"/>
    <property type="match status" value="1"/>
</dbReference>
<dbReference type="InterPro" id="IPR001073">
    <property type="entry name" value="C1q_dom"/>
</dbReference>